<dbReference type="InterPro" id="IPR050763">
    <property type="entry name" value="ABC_transporter_ATP-binding"/>
</dbReference>
<dbReference type="GO" id="GO:0016887">
    <property type="term" value="F:ATP hydrolysis activity"/>
    <property type="evidence" value="ECO:0007669"/>
    <property type="project" value="InterPro"/>
</dbReference>
<dbReference type="AlphaFoldDB" id="A0A640UWQ4"/>
<dbReference type="GO" id="GO:0046677">
    <property type="term" value="P:response to antibiotic"/>
    <property type="evidence" value="ECO:0007669"/>
    <property type="project" value="UniProtKB-KW"/>
</dbReference>
<dbReference type="InterPro" id="IPR003439">
    <property type="entry name" value="ABC_transporter-like_ATP-bd"/>
</dbReference>
<feature type="compositionally biased region" description="Basic residues" evidence="7">
    <location>
        <begin position="83"/>
        <end position="94"/>
    </location>
</feature>
<keyword evidence="3" id="KW-0813">Transport</keyword>
<keyword evidence="4" id="KW-0547">Nucleotide-binding</keyword>
<evidence type="ECO:0000256" key="3">
    <source>
        <dbReference type="ARBA" id="ARBA00022448"/>
    </source>
</evidence>
<reference evidence="9 10" key="1">
    <citation type="submission" date="2019-12" db="EMBL/GenBank/DDBJ databases">
        <title>Whole genome shotgun sequence of Streptomyces tubercidicus NBRC 13090.</title>
        <authorList>
            <person name="Ichikawa N."/>
            <person name="Kimura A."/>
            <person name="Kitahashi Y."/>
            <person name="Komaki H."/>
            <person name="Tamura T."/>
        </authorList>
    </citation>
    <scope>NUCLEOTIDE SEQUENCE [LARGE SCALE GENOMIC DNA]</scope>
    <source>
        <strain evidence="9 10">NBRC 13090</strain>
    </source>
</reference>
<comment type="similarity">
    <text evidence="2">Belongs to the ABC transporter superfamily.</text>
</comment>
<evidence type="ECO:0000259" key="8">
    <source>
        <dbReference type="Pfam" id="PF00005"/>
    </source>
</evidence>
<dbReference type="EMBL" id="BLIR01000001">
    <property type="protein sequence ID" value="GFE38875.1"/>
    <property type="molecule type" value="Genomic_DNA"/>
</dbReference>
<accession>A0A640UWQ4</accession>
<dbReference type="Gene3D" id="3.40.50.300">
    <property type="entry name" value="P-loop containing nucleotide triphosphate hydrolases"/>
    <property type="match status" value="1"/>
</dbReference>
<dbReference type="InterPro" id="IPR027417">
    <property type="entry name" value="P-loop_NTPase"/>
</dbReference>
<dbReference type="PANTHER" id="PTHR42711:SF5">
    <property type="entry name" value="ABC TRANSPORTER ATP-BINDING PROTEIN NATA"/>
    <property type="match status" value="1"/>
</dbReference>
<comment type="caution">
    <text evidence="9">The sequence shown here is derived from an EMBL/GenBank/DDBJ whole genome shotgun (WGS) entry which is preliminary data.</text>
</comment>
<comment type="subcellular location">
    <subcellularLocation>
        <location evidence="1">Cell membrane</location>
        <topology evidence="1">Peripheral membrane protein</topology>
    </subcellularLocation>
</comment>
<dbReference type="GO" id="GO:0005886">
    <property type="term" value="C:plasma membrane"/>
    <property type="evidence" value="ECO:0007669"/>
    <property type="project" value="UniProtKB-SubCell"/>
</dbReference>
<evidence type="ECO:0000313" key="10">
    <source>
        <dbReference type="Proteomes" id="UP000431826"/>
    </source>
</evidence>
<feature type="domain" description="ABC transporter" evidence="8">
    <location>
        <begin position="28"/>
        <end position="67"/>
    </location>
</feature>
<dbReference type="PANTHER" id="PTHR42711">
    <property type="entry name" value="ABC TRANSPORTER ATP-BINDING PROTEIN"/>
    <property type="match status" value="1"/>
</dbReference>
<dbReference type="GO" id="GO:0005524">
    <property type="term" value="F:ATP binding"/>
    <property type="evidence" value="ECO:0007669"/>
    <property type="project" value="UniProtKB-KW"/>
</dbReference>
<evidence type="ECO:0000256" key="7">
    <source>
        <dbReference type="SAM" id="MobiDB-lite"/>
    </source>
</evidence>
<keyword evidence="10" id="KW-1185">Reference proteome</keyword>
<keyword evidence="6" id="KW-0046">Antibiotic resistance</keyword>
<evidence type="ECO:0000256" key="4">
    <source>
        <dbReference type="ARBA" id="ARBA00022741"/>
    </source>
</evidence>
<dbReference type="Pfam" id="PF00005">
    <property type="entry name" value="ABC_tran"/>
    <property type="match status" value="1"/>
</dbReference>
<keyword evidence="5" id="KW-0067">ATP-binding</keyword>
<feature type="region of interest" description="Disordered" evidence="7">
    <location>
        <begin position="68"/>
        <end position="94"/>
    </location>
</feature>
<name>A0A640UWQ4_9ACTN</name>
<gene>
    <name evidence="9" type="ORF">Stube_35480</name>
</gene>
<proteinExistence type="inferred from homology"/>
<evidence type="ECO:0000313" key="9">
    <source>
        <dbReference type="EMBL" id="GFE38875.1"/>
    </source>
</evidence>
<evidence type="ECO:0000256" key="5">
    <source>
        <dbReference type="ARBA" id="ARBA00022840"/>
    </source>
</evidence>
<dbReference type="SUPFAM" id="SSF52540">
    <property type="entry name" value="P-loop containing nucleoside triphosphate hydrolases"/>
    <property type="match status" value="1"/>
</dbReference>
<evidence type="ECO:0000256" key="2">
    <source>
        <dbReference type="ARBA" id="ARBA00005417"/>
    </source>
</evidence>
<protein>
    <recommendedName>
        <fullName evidence="8">ABC transporter domain-containing protein</fullName>
    </recommendedName>
</protein>
<evidence type="ECO:0000256" key="6">
    <source>
        <dbReference type="ARBA" id="ARBA00023251"/>
    </source>
</evidence>
<dbReference type="Proteomes" id="UP000431826">
    <property type="component" value="Unassembled WGS sequence"/>
</dbReference>
<organism evidence="9 10">
    <name type="scientific">Streptomyces tubercidicus</name>
    <dbReference type="NCBI Taxonomy" id="47759"/>
    <lineage>
        <taxon>Bacteria</taxon>
        <taxon>Bacillati</taxon>
        <taxon>Actinomycetota</taxon>
        <taxon>Actinomycetes</taxon>
        <taxon>Kitasatosporales</taxon>
        <taxon>Streptomycetaceae</taxon>
        <taxon>Streptomyces</taxon>
    </lineage>
</organism>
<evidence type="ECO:0000256" key="1">
    <source>
        <dbReference type="ARBA" id="ARBA00004202"/>
    </source>
</evidence>
<sequence length="123" mass="12898">MTTALSPAPAIRADGLHKSFGRTHAPDGLDLSVAAGEVHGFLGPNGAGKSTTIRILLGLLRAAADAVRPLRPPGPDGGAPARYRLRPRGGGHRGCRPAVHRVWIQHMTRATASHCAPFHLAVR</sequence>